<sequence length="256" mass="27664">MARSASDATRFTATIPTATSKPASYASSSSARPGETPQQKIARLRAAAAAARAGKESQFDKVVRVGRTWADRAHRTTALSLIGLTVISGVVASFAIGDMLMHNRRKRTEWLAEKQKETAMQVAEARQAEAAGIATEDQILLINRERAAEESAAAKKNKKGIFTRAKESLYGTLSSEEQKGGNLGAAAKKVEDSVEKVGEQISRKGGDLGIVKAVEDHRRQGERPEERIYAKGGVLDQEAELLASKPKGWTSWMTRS</sequence>
<dbReference type="EMBL" id="JAMKPW020000044">
    <property type="protein sequence ID" value="KAK8192720.1"/>
    <property type="molecule type" value="Genomic_DNA"/>
</dbReference>
<gene>
    <name evidence="1" type="ORF">M8818_007892</name>
</gene>
<dbReference type="Proteomes" id="UP001320706">
    <property type="component" value="Unassembled WGS sequence"/>
</dbReference>
<comment type="caution">
    <text evidence="1">The sequence shown here is derived from an EMBL/GenBank/DDBJ whole genome shotgun (WGS) entry which is preliminary data.</text>
</comment>
<keyword evidence="2" id="KW-1185">Reference proteome</keyword>
<evidence type="ECO:0000313" key="1">
    <source>
        <dbReference type="EMBL" id="KAK8192720.1"/>
    </source>
</evidence>
<accession>A0ACC3S5J9</accession>
<name>A0ACC3S5J9_9PEZI</name>
<evidence type="ECO:0000313" key="2">
    <source>
        <dbReference type="Proteomes" id="UP001320706"/>
    </source>
</evidence>
<organism evidence="1 2">
    <name type="scientific">Zalaria obscura</name>
    <dbReference type="NCBI Taxonomy" id="2024903"/>
    <lineage>
        <taxon>Eukaryota</taxon>
        <taxon>Fungi</taxon>
        <taxon>Dikarya</taxon>
        <taxon>Ascomycota</taxon>
        <taxon>Pezizomycotina</taxon>
        <taxon>Dothideomycetes</taxon>
        <taxon>Dothideomycetidae</taxon>
        <taxon>Dothideales</taxon>
        <taxon>Zalariaceae</taxon>
        <taxon>Zalaria</taxon>
    </lineage>
</organism>
<protein>
    <submittedName>
        <fullName evidence="1">Uncharacterized protein</fullName>
    </submittedName>
</protein>
<proteinExistence type="predicted"/>
<reference evidence="1" key="1">
    <citation type="submission" date="2024-02" db="EMBL/GenBank/DDBJ databases">
        <title>Metagenome Assembled Genome of Zalaria obscura JY119.</title>
        <authorList>
            <person name="Vighnesh L."/>
            <person name="Jagadeeshwari U."/>
            <person name="Venkata Ramana C."/>
            <person name="Sasikala C."/>
        </authorList>
    </citation>
    <scope>NUCLEOTIDE SEQUENCE</scope>
    <source>
        <strain evidence="1">JY119</strain>
    </source>
</reference>